<dbReference type="EMBL" id="JAVBVO010000003">
    <property type="protein sequence ID" value="MDZ5759353.1"/>
    <property type="molecule type" value="Genomic_DNA"/>
</dbReference>
<gene>
    <name evidence="1" type="ORF">RAK27_11830</name>
</gene>
<evidence type="ECO:0000313" key="2">
    <source>
        <dbReference type="Proteomes" id="UP001290462"/>
    </source>
</evidence>
<dbReference type="RefSeq" id="WP_322809194.1">
    <property type="nucleotide sequence ID" value="NZ_JAVBVO010000003.1"/>
</dbReference>
<dbReference type="AlphaFoldDB" id="A0AAW9JUS3"/>
<reference evidence="1" key="1">
    <citation type="submission" date="2023-08" db="EMBL/GenBank/DDBJ databases">
        <title>Genomic characterization of piscicolin 126 produced by Carnobacterium maltaromaticum CM22 strain isolated from salmon (Salmo salar).</title>
        <authorList>
            <person name="Gonzalez-Gragera E."/>
            <person name="Garcia-Lopez J.D."/>
            <person name="Teso-Perez C."/>
            <person name="Gimenez-Hernandez I."/>
            <person name="Peralta-Sanchez J.M."/>
            <person name="Valdivia E."/>
            <person name="Montalban-Lopez M."/>
            <person name="Martin-Platero A.M."/>
            <person name="Banos A."/>
            <person name="Martinez-Bueno M."/>
        </authorList>
    </citation>
    <scope>NUCLEOTIDE SEQUENCE</scope>
    <source>
        <strain evidence="1">CM22</strain>
    </source>
</reference>
<comment type="caution">
    <text evidence="1">The sequence shown here is derived from an EMBL/GenBank/DDBJ whole genome shotgun (WGS) entry which is preliminary data.</text>
</comment>
<evidence type="ECO:0000313" key="1">
    <source>
        <dbReference type="EMBL" id="MDZ5759353.1"/>
    </source>
</evidence>
<dbReference type="Proteomes" id="UP001290462">
    <property type="component" value="Unassembled WGS sequence"/>
</dbReference>
<organism evidence="1 2">
    <name type="scientific">Carnobacterium maltaromaticum</name>
    <name type="common">Carnobacterium piscicola</name>
    <dbReference type="NCBI Taxonomy" id="2751"/>
    <lineage>
        <taxon>Bacteria</taxon>
        <taxon>Bacillati</taxon>
        <taxon>Bacillota</taxon>
        <taxon>Bacilli</taxon>
        <taxon>Lactobacillales</taxon>
        <taxon>Carnobacteriaceae</taxon>
        <taxon>Carnobacterium</taxon>
    </lineage>
</organism>
<accession>A0AAW9JUS3</accession>
<sequence>MDVTEAIQKGFTILVLNEATAKMLRKKYDYPLFRSHRTKGLDAVKGLLIDETCDVTKIKTDMDSVPVYFSKVSVNEYKDLLEHCNQLILDQADALKDAIALRMFCGYIQKYLQELEDAGDNVGLQPTIDNLIKLIRTFDNKAIEVGPFNKGAYMKAANEPFFDKENEVKPIGKAVKTM</sequence>
<protein>
    <submittedName>
        <fullName evidence="1">Uncharacterized protein</fullName>
    </submittedName>
</protein>
<name>A0AAW9JUS3_CARML</name>
<proteinExistence type="predicted"/>